<evidence type="ECO:0000256" key="3">
    <source>
        <dbReference type="ARBA" id="ARBA00022496"/>
    </source>
</evidence>
<dbReference type="GO" id="GO:0005384">
    <property type="term" value="F:manganese ion transmembrane transporter activity"/>
    <property type="evidence" value="ECO:0007669"/>
    <property type="project" value="InterPro"/>
</dbReference>
<dbReference type="GO" id="GO:0030026">
    <property type="term" value="P:intracellular manganese ion homeostasis"/>
    <property type="evidence" value="ECO:0007669"/>
    <property type="project" value="InterPro"/>
</dbReference>
<proteinExistence type="inferred from homology"/>
<protein>
    <submittedName>
        <fullName evidence="11">Vacuolar iron transporter-like 2</fullName>
    </submittedName>
</protein>
<keyword evidence="4" id="KW-0926">Vacuole</keyword>
<keyword evidence="7 10" id="KW-0472">Membrane</keyword>
<evidence type="ECO:0000256" key="9">
    <source>
        <dbReference type="SAM" id="MobiDB-lite"/>
    </source>
</evidence>
<gene>
    <name evidence="11" type="primary">VvCHDp001168_0</name>
    <name evidence="11" type="ORF">CK203_043176</name>
</gene>
<feature type="transmembrane region" description="Helical" evidence="10">
    <location>
        <begin position="237"/>
        <end position="260"/>
    </location>
</feature>
<dbReference type="PANTHER" id="PTHR31851">
    <property type="entry name" value="FE(2+)/MN(2+) TRANSPORTER PCL1"/>
    <property type="match status" value="1"/>
</dbReference>
<evidence type="ECO:0000256" key="10">
    <source>
        <dbReference type="SAM" id="Phobius"/>
    </source>
</evidence>
<comment type="catalytic activity">
    <reaction evidence="8">
        <text>Fe(2+)(in) = Fe(2+)(out)</text>
        <dbReference type="Rhea" id="RHEA:28486"/>
        <dbReference type="ChEBI" id="CHEBI:29033"/>
    </reaction>
    <physiologicalReaction direction="left-to-right" evidence="8">
        <dbReference type="Rhea" id="RHEA:28487"/>
    </physiologicalReaction>
</comment>
<evidence type="ECO:0000256" key="8">
    <source>
        <dbReference type="ARBA" id="ARBA00044464"/>
    </source>
</evidence>
<keyword evidence="5 10" id="KW-0812">Transmembrane</keyword>
<keyword evidence="3" id="KW-0813">Transport</keyword>
<reference evidence="11 12" key="1">
    <citation type="journal article" date="2018" name="PLoS Genet.">
        <title>Population sequencing reveals clonal diversity and ancestral inbreeding in the grapevine cultivar Chardonnay.</title>
        <authorList>
            <person name="Roach M.J."/>
            <person name="Johnson D.L."/>
            <person name="Bohlmann J."/>
            <person name="van Vuuren H.J."/>
            <person name="Jones S.J."/>
            <person name="Pretorius I.S."/>
            <person name="Schmidt S.A."/>
            <person name="Borneman A.R."/>
        </authorList>
    </citation>
    <scope>NUCLEOTIDE SEQUENCE [LARGE SCALE GENOMIC DNA]</scope>
    <source>
        <strain evidence="12">cv. Chardonnay</strain>
        <tissue evidence="11">Leaf</tissue>
    </source>
</reference>
<evidence type="ECO:0000313" key="12">
    <source>
        <dbReference type="Proteomes" id="UP000288805"/>
    </source>
</evidence>
<organism evidence="11 12">
    <name type="scientific">Vitis vinifera</name>
    <name type="common">Grape</name>
    <dbReference type="NCBI Taxonomy" id="29760"/>
    <lineage>
        <taxon>Eukaryota</taxon>
        <taxon>Viridiplantae</taxon>
        <taxon>Streptophyta</taxon>
        <taxon>Embryophyta</taxon>
        <taxon>Tracheophyta</taxon>
        <taxon>Spermatophyta</taxon>
        <taxon>Magnoliopsida</taxon>
        <taxon>eudicotyledons</taxon>
        <taxon>Gunneridae</taxon>
        <taxon>Pentapetalae</taxon>
        <taxon>rosids</taxon>
        <taxon>Vitales</taxon>
        <taxon>Vitaceae</taxon>
        <taxon>Viteae</taxon>
        <taxon>Vitis</taxon>
    </lineage>
</organism>
<keyword evidence="6 10" id="KW-1133">Transmembrane helix</keyword>
<dbReference type="GO" id="GO:0005774">
    <property type="term" value="C:vacuolar membrane"/>
    <property type="evidence" value="ECO:0007669"/>
    <property type="project" value="UniProtKB-SubCell"/>
</dbReference>
<dbReference type="InterPro" id="IPR008217">
    <property type="entry name" value="Ccc1_fam"/>
</dbReference>
<accession>A0A438H2R6</accession>
<evidence type="ECO:0000256" key="1">
    <source>
        <dbReference type="ARBA" id="ARBA00004128"/>
    </source>
</evidence>
<evidence type="ECO:0000256" key="4">
    <source>
        <dbReference type="ARBA" id="ARBA00022554"/>
    </source>
</evidence>
<keyword evidence="3" id="KW-0410">Iron transport</keyword>
<feature type="region of interest" description="Disordered" evidence="9">
    <location>
        <begin position="160"/>
        <end position="196"/>
    </location>
</feature>
<dbReference type="EMBL" id="QGNW01000289">
    <property type="protein sequence ID" value="RVW78880.1"/>
    <property type="molecule type" value="Genomic_DNA"/>
</dbReference>
<sequence length="321" mass="33670">MGSQSHTPSTPVPPVSIHFSSMAAQTLQSRHEHKLPVVDDDTDQRTERVQRAQWLRAAILGANDGLLSTTSLMLGIGAIRHDRWSMVLSGLAGALAGACSMAVGEFVSVSMQRDIEEATVSQCTAKSKLCKQDDKVIKLDVVASPPPTVVETMPAQINTPLSPAVTPSKGTPCAKLTSEPAEKVSPTMTPGKKLPFGSSPGRYPITKVIMEDAKANTMKGEENNIIGKETLPSPYKAAAASALAFLCGSFVPIASAMFAAHNTVRTVVIVVVASLALALFGGVGAQLGGAPIRVSAVRVLVGGWVAMAITYGLLKPFEKEE</sequence>
<comment type="subcellular location">
    <subcellularLocation>
        <location evidence="1">Vacuole membrane</location>
        <topology evidence="1">Multi-pass membrane protein</topology>
    </subcellularLocation>
</comment>
<feature type="transmembrane region" description="Helical" evidence="10">
    <location>
        <begin position="297"/>
        <end position="314"/>
    </location>
</feature>
<comment type="caution">
    <text evidence="11">The sequence shown here is derived from an EMBL/GenBank/DDBJ whole genome shotgun (WGS) entry which is preliminary data.</text>
</comment>
<comment type="similarity">
    <text evidence="2">Belongs to the CCC1 family.</text>
</comment>
<evidence type="ECO:0000256" key="6">
    <source>
        <dbReference type="ARBA" id="ARBA00022989"/>
    </source>
</evidence>
<feature type="transmembrane region" description="Helical" evidence="10">
    <location>
        <begin position="266"/>
        <end position="285"/>
    </location>
</feature>
<name>A0A438H2R6_VITVI</name>
<keyword evidence="3" id="KW-0406">Ion transport</keyword>
<evidence type="ECO:0000256" key="7">
    <source>
        <dbReference type="ARBA" id="ARBA00023136"/>
    </source>
</evidence>
<dbReference type="Pfam" id="PF01988">
    <property type="entry name" value="VIT1"/>
    <property type="match status" value="1"/>
</dbReference>
<evidence type="ECO:0000313" key="11">
    <source>
        <dbReference type="EMBL" id="RVW78880.1"/>
    </source>
</evidence>
<dbReference type="AlphaFoldDB" id="A0A438H2R6"/>
<dbReference type="GO" id="GO:0006826">
    <property type="term" value="P:iron ion transport"/>
    <property type="evidence" value="ECO:0007669"/>
    <property type="project" value="UniProtKB-KW"/>
</dbReference>
<dbReference type="Proteomes" id="UP000288805">
    <property type="component" value="Unassembled WGS sequence"/>
</dbReference>
<evidence type="ECO:0000256" key="2">
    <source>
        <dbReference type="ARBA" id="ARBA00007049"/>
    </source>
</evidence>
<keyword evidence="3" id="KW-0408">Iron</keyword>
<evidence type="ECO:0000256" key="5">
    <source>
        <dbReference type="ARBA" id="ARBA00022692"/>
    </source>
</evidence>